<dbReference type="InterPro" id="IPR050109">
    <property type="entry name" value="HTH-type_TetR-like_transc_reg"/>
</dbReference>
<dbReference type="InterPro" id="IPR041347">
    <property type="entry name" value="MftR_C"/>
</dbReference>
<evidence type="ECO:0000256" key="3">
    <source>
        <dbReference type="ARBA" id="ARBA00023163"/>
    </source>
</evidence>
<dbReference type="Gene3D" id="1.10.357.10">
    <property type="entry name" value="Tetracycline Repressor, domain 2"/>
    <property type="match status" value="1"/>
</dbReference>
<evidence type="ECO:0000313" key="6">
    <source>
        <dbReference type="EMBL" id="RZU51736.1"/>
    </source>
</evidence>
<proteinExistence type="predicted"/>
<dbReference type="SUPFAM" id="SSF46689">
    <property type="entry name" value="Homeodomain-like"/>
    <property type="match status" value="1"/>
</dbReference>
<dbReference type="GO" id="GO:0000976">
    <property type="term" value="F:transcription cis-regulatory region binding"/>
    <property type="evidence" value="ECO:0007669"/>
    <property type="project" value="TreeGrafter"/>
</dbReference>
<dbReference type="PRINTS" id="PR00455">
    <property type="entry name" value="HTHTETR"/>
</dbReference>
<evidence type="ECO:0000256" key="2">
    <source>
        <dbReference type="ARBA" id="ARBA00023125"/>
    </source>
</evidence>
<dbReference type="InterPro" id="IPR023772">
    <property type="entry name" value="DNA-bd_HTH_TetR-type_CS"/>
</dbReference>
<keyword evidence="1" id="KW-0805">Transcription regulation</keyword>
<dbReference type="GO" id="GO:0003700">
    <property type="term" value="F:DNA-binding transcription factor activity"/>
    <property type="evidence" value="ECO:0007669"/>
    <property type="project" value="TreeGrafter"/>
</dbReference>
<feature type="DNA-binding region" description="H-T-H motif" evidence="4">
    <location>
        <begin position="36"/>
        <end position="55"/>
    </location>
</feature>
<dbReference type="Proteomes" id="UP000292564">
    <property type="component" value="Unassembled WGS sequence"/>
</dbReference>
<evidence type="ECO:0000259" key="5">
    <source>
        <dbReference type="PROSITE" id="PS50977"/>
    </source>
</evidence>
<keyword evidence="7" id="KW-1185">Reference proteome</keyword>
<feature type="domain" description="HTH tetR-type" evidence="5">
    <location>
        <begin position="13"/>
        <end position="73"/>
    </location>
</feature>
<evidence type="ECO:0000313" key="7">
    <source>
        <dbReference type="Proteomes" id="UP000292564"/>
    </source>
</evidence>
<dbReference type="InterPro" id="IPR009057">
    <property type="entry name" value="Homeodomain-like_sf"/>
</dbReference>
<dbReference type="InterPro" id="IPR001647">
    <property type="entry name" value="HTH_TetR"/>
</dbReference>
<protein>
    <submittedName>
        <fullName evidence="6">TetR family transcriptional regulator</fullName>
    </submittedName>
</protein>
<dbReference type="PANTHER" id="PTHR30055">
    <property type="entry name" value="HTH-TYPE TRANSCRIPTIONAL REGULATOR RUTR"/>
    <property type="match status" value="1"/>
</dbReference>
<dbReference type="Gene3D" id="1.10.10.60">
    <property type="entry name" value="Homeodomain-like"/>
    <property type="match status" value="1"/>
</dbReference>
<dbReference type="PROSITE" id="PS50977">
    <property type="entry name" value="HTH_TETR_2"/>
    <property type="match status" value="1"/>
</dbReference>
<reference evidence="6 7" key="1">
    <citation type="submission" date="2019-02" db="EMBL/GenBank/DDBJ databases">
        <title>Sequencing the genomes of 1000 actinobacteria strains.</title>
        <authorList>
            <person name="Klenk H.-P."/>
        </authorList>
    </citation>
    <scope>NUCLEOTIDE SEQUENCE [LARGE SCALE GENOMIC DNA]</scope>
    <source>
        <strain evidence="6 7">DSM 45162</strain>
    </source>
</reference>
<dbReference type="RefSeq" id="WP_130510462.1">
    <property type="nucleotide sequence ID" value="NZ_SHKY01000001.1"/>
</dbReference>
<gene>
    <name evidence="6" type="ORF">EV385_3569</name>
</gene>
<dbReference type="OrthoDB" id="8688418at2"/>
<evidence type="ECO:0000256" key="1">
    <source>
        <dbReference type="ARBA" id="ARBA00023015"/>
    </source>
</evidence>
<keyword evidence="2 4" id="KW-0238">DNA-binding</keyword>
<evidence type="ECO:0000256" key="4">
    <source>
        <dbReference type="PROSITE-ProRule" id="PRU00335"/>
    </source>
</evidence>
<keyword evidence="3" id="KW-0804">Transcription</keyword>
<dbReference type="AlphaFoldDB" id="A0A4V2G794"/>
<comment type="caution">
    <text evidence="6">The sequence shown here is derived from an EMBL/GenBank/DDBJ whole genome shotgun (WGS) entry which is preliminary data.</text>
</comment>
<accession>A0A4V2G794</accession>
<name>A0A4V2G794_9ACTN</name>
<dbReference type="Pfam" id="PF17754">
    <property type="entry name" value="TetR_C_14"/>
    <property type="match status" value="1"/>
</dbReference>
<dbReference type="Pfam" id="PF00440">
    <property type="entry name" value="TetR_N"/>
    <property type="match status" value="1"/>
</dbReference>
<dbReference type="PROSITE" id="PS01081">
    <property type="entry name" value="HTH_TETR_1"/>
    <property type="match status" value="1"/>
</dbReference>
<dbReference type="EMBL" id="SHKY01000001">
    <property type="protein sequence ID" value="RZU51736.1"/>
    <property type="molecule type" value="Genomic_DNA"/>
</dbReference>
<dbReference type="PANTHER" id="PTHR30055:SF238">
    <property type="entry name" value="MYCOFACTOCIN BIOSYNTHESIS TRANSCRIPTIONAL REGULATOR MFTR-RELATED"/>
    <property type="match status" value="1"/>
</dbReference>
<sequence>MTQAIGLRERKKAATRLALHEAAMRLAAEHGFDHLTVEAIADAANVSRRTFFNYFSGKEEAIAYADAVRVACLVRLVRAQPADEVPWVALTRVADQLITEWYADLDPAWLAQRRRLRAHPALAAQQIAAYATVERELAAELATRLTGPDAELRSRVLAATYLTTVRVAIQHWTDHPDGSVRDMIHTALAAAAPAPHGR</sequence>
<organism evidence="6 7">
    <name type="scientific">Krasilnikovia cinnamomea</name>
    <dbReference type="NCBI Taxonomy" id="349313"/>
    <lineage>
        <taxon>Bacteria</taxon>
        <taxon>Bacillati</taxon>
        <taxon>Actinomycetota</taxon>
        <taxon>Actinomycetes</taxon>
        <taxon>Micromonosporales</taxon>
        <taxon>Micromonosporaceae</taxon>
        <taxon>Krasilnikovia</taxon>
    </lineage>
</organism>